<reference evidence="4" key="1">
    <citation type="journal article" date="2018" name="DNA Res.">
        <title>Multiple hybrid de novo genome assembly of finger millet, an orphan allotetraploid crop.</title>
        <authorList>
            <person name="Hatakeyama M."/>
            <person name="Aluri S."/>
            <person name="Balachadran M.T."/>
            <person name="Sivarajan S.R."/>
            <person name="Patrignani A."/>
            <person name="Gruter S."/>
            <person name="Poveda L."/>
            <person name="Shimizu-Inatsugi R."/>
            <person name="Baeten J."/>
            <person name="Francoijs K.J."/>
            <person name="Nataraja K.N."/>
            <person name="Reddy Y.A.N."/>
            <person name="Phadnis S."/>
            <person name="Ravikumar R.L."/>
            <person name="Schlapbach R."/>
            <person name="Sreeman S.M."/>
            <person name="Shimizu K.K."/>
        </authorList>
    </citation>
    <scope>NUCLEOTIDE SEQUENCE</scope>
</reference>
<evidence type="ECO:0000313" key="4">
    <source>
        <dbReference type="EMBL" id="GJN12079.1"/>
    </source>
</evidence>
<dbReference type="CDD" id="cd00167">
    <property type="entry name" value="SANT"/>
    <property type="match status" value="1"/>
</dbReference>
<dbReference type="PROSITE" id="PS51156">
    <property type="entry name" value="ELM2"/>
    <property type="match status" value="1"/>
</dbReference>
<dbReference type="SMART" id="SM01189">
    <property type="entry name" value="ELM2"/>
    <property type="match status" value="1"/>
</dbReference>
<dbReference type="EMBL" id="BQKI01000021">
    <property type="protein sequence ID" value="GJN12079.1"/>
    <property type="molecule type" value="Genomic_DNA"/>
</dbReference>
<reference evidence="4" key="2">
    <citation type="submission" date="2021-12" db="EMBL/GenBank/DDBJ databases">
        <title>Resequencing data analysis of finger millet.</title>
        <authorList>
            <person name="Hatakeyama M."/>
            <person name="Aluri S."/>
            <person name="Balachadran M.T."/>
            <person name="Sivarajan S.R."/>
            <person name="Poveda L."/>
            <person name="Shimizu-Inatsugi R."/>
            <person name="Schlapbach R."/>
            <person name="Sreeman S.M."/>
            <person name="Shimizu K.K."/>
        </authorList>
    </citation>
    <scope>NUCLEOTIDE SEQUENCE</scope>
</reference>
<feature type="compositionally biased region" description="Basic and acidic residues" evidence="2">
    <location>
        <begin position="139"/>
        <end position="149"/>
    </location>
</feature>
<feature type="region of interest" description="Disordered" evidence="2">
    <location>
        <begin position="48"/>
        <end position="68"/>
    </location>
</feature>
<keyword evidence="5" id="KW-1185">Reference proteome</keyword>
<comment type="caution">
    <text evidence="4">The sequence shown here is derived from an EMBL/GenBank/DDBJ whole genome shotgun (WGS) entry which is preliminary data.</text>
</comment>
<evidence type="ECO:0000313" key="5">
    <source>
        <dbReference type="Proteomes" id="UP001054889"/>
    </source>
</evidence>
<dbReference type="Proteomes" id="UP001054889">
    <property type="component" value="Unassembled WGS sequence"/>
</dbReference>
<feature type="region of interest" description="Disordered" evidence="2">
    <location>
        <begin position="132"/>
        <end position="167"/>
    </location>
</feature>
<protein>
    <recommendedName>
        <fullName evidence="3">ELM2 domain-containing protein</fullName>
    </recommendedName>
</protein>
<gene>
    <name evidence="4" type="primary">ga30324</name>
    <name evidence="4" type="ORF">PR202_ga30324</name>
</gene>
<feature type="domain" description="ELM2" evidence="3">
    <location>
        <begin position="283"/>
        <end position="416"/>
    </location>
</feature>
<evidence type="ECO:0000259" key="3">
    <source>
        <dbReference type="PROSITE" id="PS51156"/>
    </source>
</evidence>
<dbReference type="InterPro" id="IPR001005">
    <property type="entry name" value="SANT/Myb"/>
</dbReference>
<sequence length="473" mass="52578">MPLVTQKTVRSFLFSPPTVGSAFLPPAAPSLRHSRCCLTPPRSRLARSSASPCAARRPPPLPPISPLTPPPPSAFRLRFWASGVGRTLHRGLLHPPPPALPPCSIGTDPVDLAVVLAPDLAILPCYSARGLKSGGSKQARGDMAGDARPPRPSALDSHQPSSPPSCRHGRQIGYGARFVPPCSIRAAVLGCLAWLHSIVEQLYTGVLEWSHAKHALSYTGLFPMACKCCLSSTCPGLDGKTKWAEKLQLNVHYPDSDINELATGSLLLIQEENGLTAQRKYGNEIPIGPEYQADVPQWTGELPANYDDPETVKWLGTKVWPQANVNRKALFFSDWIGKERRLQLKREVGSAFFAWGFDRMGEEIALSWTDEEEAKFKAVAQLNAPSLGLNFWNRLHLSFQRKGMKELVSYYFNCFLLRRRCYQNRITPENIDSDDDDEMEFRFLGNRLGHCGAKYYNTKHTVCFQNTHCMDLD</sequence>
<dbReference type="PANTHER" id="PTHR46872:SF10">
    <property type="entry name" value="MYB-LIKE DOMAIN-CONTAINING PROTEIN"/>
    <property type="match status" value="1"/>
</dbReference>
<dbReference type="InterPro" id="IPR000949">
    <property type="entry name" value="ELM2_dom"/>
</dbReference>
<keyword evidence="1" id="KW-0539">Nucleus</keyword>
<organism evidence="4 5">
    <name type="scientific">Eleusine coracana subsp. coracana</name>
    <dbReference type="NCBI Taxonomy" id="191504"/>
    <lineage>
        <taxon>Eukaryota</taxon>
        <taxon>Viridiplantae</taxon>
        <taxon>Streptophyta</taxon>
        <taxon>Embryophyta</taxon>
        <taxon>Tracheophyta</taxon>
        <taxon>Spermatophyta</taxon>
        <taxon>Magnoliopsida</taxon>
        <taxon>Liliopsida</taxon>
        <taxon>Poales</taxon>
        <taxon>Poaceae</taxon>
        <taxon>PACMAD clade</taxon>
        <taxon>Chloridoideae</taxon>
        <taxon>Cynodonteae</taxon>
        <taxon>Eleusininae</taxon>
        <taxon>Eleusine</taxon>
    </lineage>
</organism>
<proteinExistence type="predicted"/>
<accession>A0AAV5DNZ3</accession>
<dbReference type="AlphaFoldDB" id="A0AAV5DNZ3"/>
<feature type="compositionally biased region" description="Pro residues" evidence="2">
    <location>
        <begin position="57"/>
        <end position="68"/>
    </location>
</feature>
<evidence type="ECO:0000256" key="1">
    <source>
        <dbReference type="ARBA" id="ARBA00023242"/>
    </source>
</evidence>
<evidence type="ECO:0000256" key="2">
    <source>
        <dbReference type="SAM" id="MobiDB-lite"/>
    </source>
</evidence>
<dbReference type="PANTHER" id="PTHR46872">
    <property type="entry name" value="DNA BINDING PROTEIN"/>
    <property type="match status" value="1"/>
</dbReference>
<name>A0AAV5DNZ3_ELECO</name>